<feature type="compositionally biased region" description="Low complexity" evidence="1">
    <location>
        <begin position="72"/>
        <end position="85"/>
    </location>
</feature>
<gene>
    <name evidence="2" type="ORF">PCANC_11723</name>
</gene>
<keyword evidence="3" id="KW-1185">Reference proteome</keyword>
<comment type="caution">
    <text evidence="2">The sequence shown here is derived from an EMBL/GenBank/DDBJ whole genome shotgun (WGS) entry which is preliminary data.</text>
</comment>
<dbReference type="EMBL" id="PGCJ01000868">
    <property type="protein sequence ID" value="PLW16520.1"/>
    <property type="molecule type" value="Genomic_DNA"/>
</dbReference>
<reference evidence="2 3" key="1">
    <citation type="submission" date="2017-11" db="EMBL/GenBank/DDBJ databases">
        <title>De novo assembly and phasing of dikaryotic genomes from two isolates of Puccinia coronata f. sp. avenae, the causal agent of oat crown rust.</title>
        <authorList>
            <person name="Miller M.E."/>
            <person name="Zhang Y."/>
            <person name="Omidvar V."/>
            <person name="Sperschneider J."/>
            <person name="Schwessinger B."/>
            <person name="Raley C."/>
            <person name="Palmer J.M."/>
            <person name="Garnica D."/>
            <person name="Upadhyaya N."/>
            <person name="Rathjen J."/>
            <person name="Taylor J.M."/>
            <person name="Park R.F."/>
            <person name="Dodds P.N."/>
            <person name="Hirsch C.D."/>
            <person name="Kianian S.F."/>
            <person name="Figueroa M."/>
        </authorList>
    </citation>
    <scope>NUCLEOTIDE SEQUENCE [LARGE SCALE GENOMIC DNA]</scope>
    <source>
        <strain evidence="2">12NC29</strain>
    </source>
</reference>
<name>A0A2N5STK3_9BASI</name>
<protein>
    <submittedName>
        <fullName evidence="2">Uncharacterized protein</fullName>
    </submittedName>
</protein>
<dbReference type="Proteomes" id="UP000235388">
    <property type="component" value="Unassembled WGS sequence"/>
</dbReference>
<feature type="region of interest" description="Disordered" evidence="1">
    <location>
        <begin position="58"/>
        <end position="85"/>
    </location>
</feature>
<sequence>MHNHARLAVDHCQILLCLYSIRTSALPIHNSNLVNQSHTHVPAPATPTVLSSVEYTTSSSSASGSIAPRAFPTSPTTTLLSPGPSDPSGQIVYPILAAANVRRYHPRSLAAAAAAARRGQPRIQDPVQVADPDQLQHRGYGGADHEFPEADIDAGWELVLVDELPAPILGKQVSLLITFESCLSHCERHPADRGPCRVTFMLASLVTYSHVSSSVGYSCLVPIFSSVR</sequence>
<organism evidence="2 3">
    <name type="scientific">Puccinia coronata f. sp. avenae</name>
    <dbReference type="NCBI Taxonomy" id="200324"/>
    <lineage>
        <taxon>Eukaryota</taxon>
        <taxon>Fungi</taxon>
        <taxon>Dikarya</taxon>
        <taxon>Basidiomycota</taxon>
        <taxon>Pucciniomycotina</taxon>
        <taxon>Pucciniomycetes</taxon>
        <taxon>Pucciniales</taxon>
        <taxon>Pucciniaceae</taxon>
        <taxon>Puccinia</taxon>
    </lineage>
</organism>
<evidence type="ECO:0000313" key="2">
    <source>
        <dbReference type="EMBL" id="PLW16520.1"/>
    </source>
</evidence>
<evidence type="ECO:0000313" key="3">
    <source>
        <dbReference type="Proteomes" id="UP000235388"/>
    </source>
</evidence>
<accession>A0A2N5STK3</accession>
<evidence type="ECO:0000256" key="1">
    <source>
        <dbReference type="SAM" id="MobiDB-lite"/>
    </source>
</evidence>
<proteinExistence type="predicted"/>
<dbReference type="AlphaFoldDB" id="A0A2N5STK3"/>